<protein>
    <submittedName>
        <fullName evidence="1">Uncharacterized protein</fullName>
    </submittedName>
</protein>
<dbReference type="RefSeq" id="WP_111332236.1">
    <property type="nucleotide sequence ID" value="NZ_CP030032.1"/>
</dbReference>
<dbReference type="Pfam" id="PF00415">
    <property type="entry name" value="RCC1"/>
    <property type="match status" value="1"/>
</dbReference>
<reference evidence="1 2" key="1">
    <citation type="submission" date="2018-06" db="EMBL/GenBank/DDBJ databases">
        <title>Lujinxingia sediminis gen. nov. sp. nov., a new facultative anaerobic member of the class Deltaproteobacteria, and proposal of Lujinxingaceae fam. nov.</title>
        <authorList>
            <person name="Guo L.-Y."/>
            <person name="Li C.-M."/>
            <person name="Wang S."/>
            <person name="Du Z.-J."/>
        </authorList>
    </citation>
    <scope>NUCLEOTIDE SEQUENCE [LARGE SCALE GENOMIC DNA]</scope>
    <source>
        <strain evidence="1 2">FA350</strain>
    </source>
</reference>
<organism evidence="1 2">
    <name type="scientific">Bradymonas sediminis</name>
    <dbReference type="NCBI Taxonomy" id="1548548"/>
    <lineage>
        <taxon>Bacteria</taxon>
        <taxon>Deltaproteobacteria</taxon>
        <taxon>Bradymonadales</taxon>
        <taxon>Bradymonadaceae</taxon>
        <taxon>Bradymonas</taxon>
    </lineage>
</organism>
<proteinExistence type="predicted"/>
<keyword evidence="2" id="KW-1185">Reference proteome</keyword>
<dbReference type="Pfam" id="PF13540">
    <property type="entry name" value="RCC1_2"/>
    <property type="match status" value="2"/>
</dbReference>
<dbReference type="GO" id="GO:0005085">
    <property type="term" value="F:guanyl-nucleotide exchange factor activity"/>
    <property type="evidence" value="ECO:0007669"/>
    <property type="project" value="TreeGrafter"/>
</dbReference>
<evidence type="ECO:0000313" key="2">
    <source>
        <dbReference type="Proteomes" id="UP000249799"/>
    </source>
</evidence>
<dbReference type="GO" id="GO:0005737">
    <property type="term" value="C:cytoplasm"/>
    <property type="evidence" value="ECO:0007669"/>
    <property type="project" value="TreeGrafter"/>
</dbReference>
<dbReference type="AlphaFoldDB" id="A0A2Z4FIB3"/>
<dbReference type="PANTHER" id="PTHR45982:SF1">
    <property type="entry name" value="REGULATOR OF CHROMOSOME CONDENSATION"/>
    <property type="match status" value="1"/>
</dbReference>
<dbReference type="OrthoDB" id="9758365at2"/>
<dbReference type="Proteomes" id="UP000249799">
    <property type="component" value="Chromosome"/>
</dbReference>
<evidence type="ECO:0000313" key="1">
    <source>
        <dbReference type="EMBL" id="AWV88464.1"/>
    </source>
</evidence>
<accession>A0A2Z4FIB3</accession>
<dbReference type="Gene3D" id="2.130.10.30">
    <property type="entry name" value="Regulator of chromosome condensation 1/beta-lactamase-inhibitor protein II"/>
    <property type="match status" value="2"/>
</dbReference>
<dbReference type="InterPro" id="IPR009091">
    <property type="entry name" value="RCC1/BLIP-II"/>
</dbReference>
<dbReference type="SUPFAM" id="SSF50985">
    <property type="entry name" value="RCC1/BLIP-II"/>
    <property type="match status" value="1"/>
</dbReference>
<dbReference type="EMBL" id="CP030032">
    <property type="protein sequence ID" value="AWV88464.1"/>
    <property type="molecule type" value="Genomic_DNA"/>
</dbReference>
<gene>
    <name evidence="1" type="ORF">DN745_03515</name>
</gene>
<dbReference type="KEGG" id="bsed:DN745_03515"/>
<dbReference type="PROSITE" id="PS50012">
    <property type="entry name" value="RCC1_3"/>
    <property type="match status" value="4"/>
</dbReference>
<name>A0A2Z4FIB3_9DELT</name>
<dbReference type="InterPro" id="IPR000408">
    <property type="entry name" value="Reg_chr_condens"/>
</dbReference>
<sequence length="526" mass="55788">MIYLPNLKQSFTSPSLLLAGVLMLSALPGCAIIDAMSSDRSEPAGEDKDVVNDASTEDIGLDTHNEDIGPDTVGEDADASADITDTGSASCQDQCGAGACNFNGECAYPVAISAGANHTCALLDDHSIRCWGDNTEKQLGRSYGLDDLSVPRKVVFDAPLFKPRMVSAGQKHTCAILTKNSQDKLYCWGNNASGQLGTGDTTSAARPKLVEHSASLINEKPLIDLATGAAHTCVVTAHRDSPTEPVSNRVICWGDNTAEQCANSDCAASQLYPGYWAVLDYQSEPRTWLTDAKRVETHGTHVCAIDASNNLSCWGDNRKRQIGSNQSLPAIDRATNPAWSQTDAPEVLDVATGLSHTCALVDAWIDDEPEGVWLYCWGTDTHGQVNPLESDPNTYIRPTRSLPAKAKLSTNIAAGDNFNCLYQSASSNTWCFGDNTFGQVGSALASQRAGNPLGANENATVIDIDAGGSHACALIKNEQDKNEVWCWGNNTFGQLGSSPTQINGTCGPTGSLSSCSPTALQVDFSQ</sequence>
<dbReference type="InterPro" id="IPR051553">
    <property type="entry name" value="Ran_GTPase-activating"/>
</dbReference>
<dbReference type="PANTHER" id="PTHR45982">
    <property type="entry name" value="REGULATOR OF CHROMOSOME CONDENSATION"/>
    <property type="match status" value="1"/>
</dbReference>